<dbReference type="InterPro" id="IPR005467">
    <property type="entry name" value="His_kinase_dom"/>
</dbReference>
<evidence type="ECO:0000256" key="3">
    <source>
        <dbReference type="ARBA" id="ARBA00012438"/>
    </source>
</evidence>
<keyword evidence="8 10" id="KW-1133">Transmembrane helix</keyword>
<evidence type="ECO:0000259" key="12">
    <source>
        <dbReference type="PROSITE" id="PS50112"/>
    </source>
</evidence>
<dbReference type="eggNOG" id="COG2202">
    <property type="taxonomic scope" value="Bacteria"/>
</dbReference>
<feature type="domain" description="PAC" evidence="13">
    <location>
        <begin position="539"/>
        <end position="591"/>
    </location>
</feature>
<dbReference type="SUPFAM" id="SSF55874">
    <property type="entry name" value="ATPase domain of HSP90 chaperone/DNA topoisomerase II/histidine kinase"/>
    <property type="match status" value="1"/>
</dbReference>
<dbReference type="PROSITE" id="PS50112">
    <property type="entry name" value="PAS"/>
    <property type="match status" value="2"/>
</dbReference>
<evidence type="ECO:0000259" key="13">
    <source>
        <dbReference type="PROSITE" id="PS50113"/>
    </source>
</evidence>
<keyword evidence="5" id="KW-0808">Transferase</keyword>
<keyword evidence="9 10" id="KW-0472">Membrane</keyword>
<evidence type="ECO:0000256" key="7">
    <source>
        <dbReference type="ARBA" id="ARBA00022777"/>
    </source>
</evidence>
<sequence>MESKNKWSNLISWFLTRPKIAGLIVSLVLCSVVIFVAFQRYQILKENKNNEMDTILSGVHQNIGQSLKNCYATTLTLALTINDEGKPQNFDEIAKQLLASNNSINSVQLVPNGIISYVYPMQGNEAAMGLNILKSKKLRKEALQSIANKKMYFAGPFQLKQGGEGIVGRFPVYHKDKFWGFSAVIIRLETLLKTSGIHAIDKSKYYFQLSKINPNTSKEEFFLPMKGNFSQKNYVSEYIPDGNWKIYLISKNPNDVYTHLMAPTILGFILALCFGVFIVLIFKKPAELQLLVNEQATKLINSEIKFKTIFDQASVGIARIDSYSGYFMEVNKKHSDLLGYSLEEIKNKNFQSVTHPDDLDDDLANLGKLRRGEIREYSMEKRYITKLGKVIWINLTVSPMWEINKQATTHIAIVEDISAIKESEELLKKSEVRFKSLFDDSPLALWEEDYSAVKNYLFELNLINEEPEIVTAFLESHPEIIQKCFSLIKVLNVNNQCLIQYAPKTKLQHLSSTDIILGKDIPHYFIKHLGAICQGNNHLNIDANIKNPKGEIRDIHLIYSVVKGYEDTLERVIIATEDITERKSAEKTALKTQQKIESLINTVDGIVWECDAETLNFSFISEKVKDILGYTPEQWTSSPSFWKDHIHPDDTSWVQNYCRTKVDANSNHDFEYRMIAKNGSSVWLRDIVNIVVETGTATSMRGIMIDITKTKEAEKELNNSFNLVTEQNQRLLNFSYIVSHNLRSHTSNIASIVNLIEISETDEERNEMVQLLKTVSDSLNETMVHLNEVINIRTNIGLVSESINLQQYIDTAQNVLTEQIILNDVSITTIIPKNITVNYNPAYLESILYNIISNSIRYRHPQRKPEISIQWFLENDMNVLQISDNGVGIDLVKNADKIFGMYKTFSNNPDSKGIGLFITKNQIEAMGGTITVESEPNMGTTFKIYIQ</sequence>
<evidence type="ECO:0000256" key="5">
    <source>
        <dbReference type="ARBA" id="ARBA00022679"/>
    </source>
</evidence>
<dbReference type="Pfam" id="PF08447">
    <property type="entry name" value="PAS_3"/>
    <property type="match status" value="2"/>
</dbReference>
<dbReference type="Proteomes" id="UP000005566">
    <property type="component" value="Unassembled WGS sequence"/>
</dbReference>
<feature type="domain" description="PAS" evidence="12">
    <location>
        <begin position="302"/>
        <end position="373"/>
    </location>
</feature>
<dbReference type="InterPro" id="IPR004358">
    <property type="entry name" value="Sig_transdc_His_kin-like_C"/>
</dbReference>
<feature type="domain" description="PAC" evidence="13">
    <location>
        <begin position="668"/>
        <end position="719"/>
    </location>
</feature>
<dbReference type="SMART" id="SM00091">
    <property type="entry name" value="PAS"/>
    <property type="match status" value="2"/>
</dbReference>
<evidence type="ECO:0000259" key="11">
    <source>
        <dbReference type="PROSITE" id="PS50109"/>
    </source>
</evidence>
<evidence type="ECO:0000256" key="4">
    <source>
        <dbReference type="ARBA" id="ARBA00022553"/>
    </source>
</evidence>
<dbReference type="PROSITE" id="PS50109">
    <property type="entry name" value="HIS_KIN"/>
    <property type="match status" value="1"/>
</dbReference>
<dbReference type="PROSITE" id="PS50113">
    <property type="entry name" value="PAC"/>
    <property type="match status" value="3"/>
</dbReference>
<feature type="domain" description="PAC" evidence="13">
    <location>
        <begin position="377"/>
        <end position="429"/>
    </location>
</feature>
<name>H7FVY0_FLAFP</name>
<dbReference type="InterPro" id="IPR013655">
    <property type="entry name" value="PAS_fold_3"/>
</dbReference>
<dbReference type="InterPro" id="IPR036890">
    <property type="entry name" value="HATPase_C_sf"/>
</dbReference>
<dbReference type="InterPro" id="IPR006189">
    <property type="entry name" value="CHASE_dom"/>
</dbReference>
<dbReference type="eggNOG" id="COG3452">
    <property type="taxonomic scope" value="Bacteria"/>
</dbReference>
<evidence type="ECO:0000256" key="6">
    <source>
        <dbReference type="ARBA" id="ARBA00022692"/>
    </source>
</evidence>
<dbReference type="PANTHER" id="PTHR43304">
    <property type="entry name" value="PHYTOCHROME-LIKE PROTEIN CPH1"/>
    <property type="match status" value="1"/>
</dbReference>
<dbReference type="SMART" id="SM01079">
    <property type="entry name" value="CHASE"/>
    <property type="match status" value="1"/>
</dbReference>
<dbReference type="SUPFAM" id="SSF55785">
    <property type="entry name" value="PYP-like sensor domain (PAS domain)"/>
    <property type="match status" value="3"/>
</dbReference>
<dbReference type="InterPro" id="IPR000700">
    <property type="entry name" value="PAS-assoc_C"/>
</dbReference>
<feature type="transmembrane region" description="Helical" evidence="10">
    <location>
        <begin position="260"/>
        <end position="282"/>
    </location>
</feature>
<comment type="subcellular location">
    <subcellularLocation>
        <location evidence="2">Membrane</location>
    </subcellularLocation>
</comment>
<feature type="domain" description="CHASE" evidence="14">
    <location>
        <begin position="111"/>
        <end position="200"/>
    </location>
</feature>
<organism evidence="15 16">
    <name type="scientific">Flavobacterium frigoris (strain PS1)</name>
    <dbReference type="NCBI Taxonomy" id="1086011"/>
    <lineage>
        <taxon>Bacteria</taxon>
        <taxon>Pseudomonadati</taxon>
        <taxon>Bacteroidota</taxon>
        <taxon>Flavobacteriia</taxon>
        <taxon>Flavobacteriales</taxon>
        <taxon>Flavobacteriaceae</taxon>
        <taxon>Flavobacterium</taxon>
    </lineage>
</organism>
<dbReference type="NCBIfam" id="TIGR00229">
    <property type="entry name" value="sensory_box"/>
    <property type="match status" value="2"/>
</dbReference>
<keyword evidence="4" id="KW-0597">Phosphoprotein</keyword>
<dbReference type="AlphaFoldDB" id="H7FVY0"/>
<dbReference type="EMBL" id="AHKF01000030">
    <property type="protein sequence ID" value="EIA07346.1"/>
    <property type="molecule type" value="Genomic_DNA"/>
</dbReference>
<proteinExistence type="predicted"/>
<dbReference type="GO" id="GO:0007165">
    <property type="term" value="P:signal transduction"/>
    <property type="evidence" value="ECO:0007669"/>
    <property type="project" value="UniProtKB-ARBA"/>
</dbReference>
<comment type="catalytic activity">
    <reaction evidence="1">
        <text>ATP + protein L-histidine = ADP + protein N-phospho-L-histidine.</text>
        <dbReference type="EC" id="2.7.13.3"/>
    </reaction>
</comment>
<protein>
    <recommendedName>
        <fullName evidence="3">histidine kinase</fullName>
        <ecNumber evidence="3">2.7.13.3</ecNumber>
    </recommendedName>
</protein>
<keyword evidence="16" id="KW-1185">Reference proteome</keyword>
<evidence type="ECO:0000256" key="8">
    <source>
        <dbReference type="ARBA" id="ARBA00022989"/>
    </source>
</evidence>
<keyword evidence="6 10" id="KW-0812">Transmembrane</keyword>
<feature type="domain" description="Histidine kinase" evidence="11">
    <location>
        <begin position="737"/>
        <end position="947"/>
    </location>
</feature>
<accession>H7FVY0</accession>
<dbReference type="Pfam" id="PF02518">
    <property type="entry name" value="HATPase_c"/>
    <property type="match status" value="1"/>
</dbReference>
<dbReference type="STRING" id="1086011.HJ01_03351"/>
<dbReference type="InterPro" id="IPR052162">
    <property type="entry name" value="Sensor_kinase/Photoreceptor"/>
</dbReference>
<evidence type="ECO:0000256" key="10">
    <source>
        <dbReference type="SAM" id="Phobius"/>
    </source>
</evidence>
<gene>
    <name evidence="15" type="ORF">HJ01_03351</name>
</gene>
<dbReference type="InterPro" id="IPR000014">
    <property type="entry name" value="PAS"/>
</dbReference>
<dbReference type="Pfam" id="PF03924">
    <property type="entry name" value="CHASE"/>
    <property type="match status" value="1"/>
</dbReference>
<reference evidence="15 16" key="1">
    <citation type="journal article" date="2014" name="Acta Crystallogr. D">
        <title>Structure-based characterization and antifreeze properties of a hyperactive ice-binding protein from the Antarctic bacterium Flavobacterium frigoris PS1.</title>
        <authorList>
            <person name="Do H."/>
            <person name="Kim S.J."/>
            <person name="Kim H.J."/>
            <person name="Lee J.H."/>
        </authorList>
    </citation>
    <scope>NUCLEOTIDE SEQUENCE [LARGE SCALE GENOMIC DNA]</scope>
    <source>
        <strain evidence="15 16">PS1</strain>
    </source>
</reference>
<dbReference type="InterPro" id="IPR042240">
    <property type="entry name" value="CHASE_sf"/>
</dbReference>
<dbReference type="PANTHER" id="PTHR43304:SF1">
    <property type="entry name" value="PAC DOMAIN-CONTAINING PROTEIN"/>
    <property type="match status" value="1"/>
</dbReference>
<dbReference type="InterPro" id="IPR001610">
    <property type="entry name" value="PAC"/>
</dbReference>
<dbReference type="InterPro" id="IPR035965">
    <property type="entry name" value="PAS-like_dom_sf"/>
</dbReference>
<dbReference type="PRINTS" id="PR00344">
    <property type="entry name" value="BCTRLSENSOR"/>
</dbReference>
<dbReference type="GO" id="GO:0004673">
    <property type="term" value="F:protein histidine kinase activity"/>
    <property type="evidence" value="ECO:0007669"/>
    <property type="project" value="UniProtKB-EC"/>
</dbReference>
<dbReference type="EC" id="2.7.13.3" evidence="3"/>
<dbReference type="eggNOG" id="COG4251">
    <property type="taxonomic scope" value="Bacteria"/>
</dbReference>
<dbReference type="PROSITE" id="PS50839">
    <property type="entry name" value="CHASE"/>
    <property type="match status" value="1"/>
</dbReference>
<dbReference type="GO" id="GO:0016020">
    <property type="term" value="C:membrane"/>
    <property type="evidence" value="ECO:0007669"/>
    <property type="project" value="UniProtKB-SubCell"/>
</dbReference>
<dbReference type="RefSeq" id="WP_007139529.1">
    <property type="nucleotide sequence ID" value="NZ_AHKF01000030.1"/>
</dbReference>
<dbReference type="SMART" id="SM00387">
    <property type="entry name" value="HATPase_c"/>
    <property type="match status" value="1"/>
</dbReference>
<evidence type="ECO:0000256" key="2">
    <source>
        <dbReference type="ARBA" id="ARBA00004370"/>
    </source>
</evidence>
<evidence type="ECO:0000259" key="14">
    <source>
        <dbReference type="PROSITE" id="PS50839"/>
    </source>
</evidence>
<dbReference type="SMART" id="SM00086">
    <property type="entry name" value="PAC"/>
    <property type="match status" value="3"/>
</dbReference>
<evidence type="ECO:0000256" key="9">
    <source>
        <dbReference type="ARBA" id="ARBA00023136"/>
    </source>
</evidence>
<feature type="domain" description="PAS" evidence="12">
    <location>
        <begin position="592"/>
        <end position="665"/>
    </location>
</feature>
<comment type="caution">
    <text evidence="15">The sequence shown here is derived from an EMBL/GenBank/DDBJ whole genome shotgun (WGS) entry which is preliminary data.</text>
</comment>
<dbReference type="Gene3D" id="3.30.450.20">
    <property type="entry name" value="PAS domain"/>
    <property type="match status" value="2"/>
</dbReference>
<feature type="transmembrane region" description="Helical" evidence="10">
    <location>
        <begin position="20"/>
        <end position="38"/>
    </location>
</feature>
<dbReference type="Gene3D" id="3.30.450.350">
    <property type="entry name" value="CHASE domain"/>
    <property type="match status" value="1"/>
</dbReference>
<dbReference type="OrthoDB" id="5522855at2"/>
<dbReference type="CDD" id="cd00130">
    <property type="entry name" value="PAS"/>
    <property type="match status" value="2"/>
</dbReference>
<dbReference type="InterPro" id="IPR003594">
    <property type="entry name" value="HATPase_dom"/>
</dbReference>
<evidence type="ECO:0000256" key="1">
    <source>
        <dbReference type="ARBA" id="ARBA00000085"/>
    </source>
</evidence>
<evidence type="ECO:0000313" key="15">
    <source>
        <dbReference type="EMBL" id="EIA07346.1"/>
    </source>
</evidence>
<dbReference type="Gene3D" id="3.30.565.10">
    <property type="entry name" value="Histidine kinase-like ATPase, C-terminal domain"/>
    <property type="match status" value="1"/>
</dbReference>
<evidence type="ECO:0000313" key="16">
    <source>
        <dbReference type="Proteomes" id="UP000005566"/>
    </source>
</evidence>
<dbReference type="PATRIC" id="fig|1086011.3.peg.3282"/>
<keyword evidence="7 15" id="KW-0418">Kinase</keyword>